<proteinExistence type="predicted"/>
<comment type="caution">
    <text evidence="1">The sequence shown here is derived from an EMBL/GenBank/DDBJ whole genome shotgun (WGS) entry which is preliminary data.</text>
</comment>
<reference evidence="1 2" key="1">
    <citation type="submission" date="2019-07" db="EMBL/GenBank/DDBJ databases">
        <title>De Novo Assembly of kiwifruit Actinidia rufa.</title>
        <authorList>
            <person name="Sugita-Konishi S."/>
            <person name="Sato K."/>
            <person name="Mori E."/>
            <person name="Abe Y."/>
            <person name="Kisaki G."/>
            <person name="Hamano K."/>
            <person name="Suezawa K."/>
            <person name="Otani M."/>
            <person name="Fukuda T."/>
            <person name="Manabe T."/>
            <person name="Gomi K."/>
            <person name="Tabuchi M."/>
            <person name="Akimitsu K."/>
            <person name="Kataoka I."/>
        </authorList>
    </citation>
    <scope>NUCLEOTIDE SEQUENCE [LARGE SCALE GENOMIC DNA]</scope>
    <source>
        <strain evidence="2">cv. Fuchu</strain>
    </source>
</reference>
<gene>
    <name evidence="1" type="ORF">Acr_12g0001930</name>
</gene>
<evidence type="ECO:0000313" key="1">
    <source>
        <dbReference type="EMBL" id="GFY97652.1"/>
    </source>
</evidence>
<dbReference type="AlphaFoldDB" id="A0A7J0FG29"/>
<protein>
    <submittedName>
        <fullName evidence="1">Uncharacterized protein</fullName>
    </submittedName>
</protein>
<organism evidence="1 2">
    <name type="scientific">Actinidia rufa</name>
    <dbReference type="NCBI Taxonomy" id="165716"/>
    <lineage>
        <taxon>Eukaryota</taxon>
        <taxon>Viridiplantae</taxon>
        <taxon>Streptophyta</taxon>
        <taxon>Embryophyta</taxon>
        <taxon>Tracheophyta</taxon>
        <taxon>Spermatophyta</taxon>
        <taxon>Magnoliopsida</taxon>
        <taxon>eudicotyledons</taxon>
        <taxon>Gunneridae</taxon>
        <taxon>Pentapetalae</taxon>
        <taxon>asterids</taxon>
        <taxon>Ericales</taxon>
        <taxon>Actinidiaceae</taxon>
        <taxon>Actinidia</taxon>
    </lineage>
</organism>
<sequence>MISSHSSPLFTYIKATPPSLKGRPSVLPRSIDKAEEQLDCCCLLLRPSASSPLDNRAHPMANTSQAPDLEGFHHEIHGMAEHMRIMNENNAHLIQLLIAVNPPPPVVPLIPEIELSHHFHRLGDDHSQNNCREEYLLAEMIRPYAGTRPPPKRSQNLDACLDAINTGASAPETEGLKDCVKRFNHAILEVEDPSDKMAIMAMMEGLRLGPMFDFLSKNVLETLFAL</sequence>
<dbReference type="Proteomes" id="UP000585474">
    <property type="component" value="Unassembled WGS sequence"/>
</dbReference>
<accession>A0A7J0FG29</accession>
<dbReference type="EMBL" id="BJWL01000012">
    <property type="protein sequence ID" value="GFY97652.1"/>
    <property type="molecule type" value="Genomic_DNA"/>
</dbReference>
<keyword evidence="2" id="KW-1185">Reference proteome</keyword>
<dbReference type="OrthoDB" id="1752139at2759"/>
<evidence type="ECO:0000313" key="2">
    <source>
        <dbReference type="Proteomes" id="UP000585474"/>
    </source>
</evidence>
<name>A0A7J0FG29_9ERIC</name>